<sequence>MAGMSNGGMTAALFCLDQRRRVTVGQRATLWRKCGEWRRVVRHNKNQMAVALLGCGVVATLVASALTVLSAMRMYAEVNKQKMSGV</sequence>
<evidence type="ECO:0000313" key="2">
    <source>
        <dbReference type="EMBL" id="KXV70981.1"/>
    </source>
</evidence>
<reference evidence="2 3" key="1">
    <citation type="submission" date="2015-06" db="EMBL/GenBank/DDBJ databases">
        <title>Improved classification and identification of acetic acid bacteria using matrix-assisted laser desorption/ionization time-of-flight mass spectrometry; Gluconobacter nephelii and Gluconobacter uchimurae are later heterotypic synonyms of Gluconobacter japonicus and Gluconobacter oxydans, respectively.</title>
        <authorList>
            <person name="Li L."/>
            <person name="Cleenwerck I."/>
            <person name="De Vuyst L."/>
            <person name="Vandamme P."/>
        </authorList>
    </citation>
    <scope>NUCLEOTIDE SEQUENCE [LARGE SCALE GENOMIC DNA]</scope>
    <source>
        <strain evidence="2 3">LMG 1608</strain>
    </source>
</reference>
<dbReference type="EMBL" id="LHZY01000042">
    <property type="protein sequence ID" value="KXV70981.1"/>
    <property type="molecule type" value="Genomic_DNA"/>
</dbReference>
<keyword evidence="1" id="KW-1133">Transmembrane helix</keyword>
<dbReference type="Proteomes" id="UP000075312">
    <property type="component" value="Unassembled WGS sequence"/>
</dbReference>
<name>A0A149USM7_9PROT</name>
<dbReference type="AlphaFoldDB" id="A0A149USM7"/>
<gene>
    <name evidence="2" type="ORF">AD952_11080</name>
</gene>
<accession>A0A149USM7</accession>
<evidence type="ECO:0000256" key="1">
    <source>
        <dbReference type="SAM" id="Phobius"/>
    </source>
</evidence>
<keyword evidence="1" id="KW-0472">Membrane</keyword>
<dbReference type="PATRIC" id="fig|178900.6.peg.3025"/>
<comment type="caution">
    <text evidence="2">The sequence shown here is derived from an EMBL/GenBank/DDBJ whole genome shotgun (WGS) entry which is preliminary data.</text>
</comment>
<keyword evidence="1" id="KW-0812">Transmembrane</keyword>
<organism evidence="2 3">
    <name type="scientific">Acetobacter cerevisiae</name>
    <dbReference type="NCBI Taxonomy" id="178900"/>
    <lineage>
        <taxon>Bacteria</taxon>
        <taxon>Pseudomonadati</taxon>
        <taxon>Pseudomonadota</taxon>
        <taxon>Alphaproteobacteria</taxon>
        <taxon>Acetobacterales</taxon>
        <taxon>Acetobacteraceae</taxon>
        <taxon>Acetobacter</taxon>
    </lineage>
</organism>
<protein>
    <submittedName>
        <fullName evidence="2">Uncharacterized protein</fullName>
    </submittedName>
</protein>
<feature type="transmembrane region" description="Helical" evidence="1">
    <location>
        <begin position="48"/>
        <end position="72"/>
    </location>
</feature>
<evidence type="ECO:0000313" key="3">
    <source>
        <dbReference type="Proteomes" id="UP000075312"/>
    </source>
</evidence>
<proteinExistence type="predicted"/>